<reference evidence="2 3" key="1">
    <citation type="submission" date="2019-09" db="EMBL/GenBank/DDBJ databases">
        <title>Phylogeny of genus Pseudoclavibacter and closely related genus.</title>
        <authorList>
            <person name="Li Y."/>
        </authorList>
    </citation>
    <scope>NUCLEOTIDE SEQUENCE [LARGE SCALE GENOMIC DNA]</scope>
    <source>
        <strain evidence="2 3">THG-MD12</strain>
    </source>
</reference>
<evidence type="ECO:0000313" key="3">
    <source>
        <dbReference type="Proteomes" id="UP000490386"/>
    </source>
</evidence>
<feature type="domain" description="Beta-lactamase-related" evidence="1">
    <location>
        <begin position="15"/>
        <end position="355"/>
    </location>
</feature>
<dbReference type="EMBL" id="WBJX01000008">
    <property type="protein sequence ID" value="KAB1636079.1"/>
    <property type="molecule type" value="Genomic_DNA"/>
</dbReference>
<organism evidence="2 3">
    <name type="scientific">Pseudoclavibacter terrae</name>
    <dbReference type="NCBI Taxonomy" id="1530195"/>
    <lineage>
        <taxon>Bacteria</taxon>
        <taxon>Bacillati</taxon>
        <taxon>Actinomycetota</taxon>
        <taxon>Actinomycetes</taxon>
        <taxon>Micrococcales</taxon>
        <taxon>Microbacteriaceae</taxon>
        <taxon>Pseudoclavibacter</taxon>
    </lineage>
</organism>
<dbReference type="PANTHER" id="PTHR43319:SF3">
    <property type="entry name" value="BETA-LACTAMASE-RELATED DOMAIN-CONTAINING PROTEIN"/>
    <property type="match status" value="1"/>
</dbReference>
<dbReference type="PANTHER" id="PTHR43319">
    <property type="entry name" value="BETA-LACTAMASE-RELATED"/>
    <property type="match status" value="1"/>
</dbReference>
<evidence type="ECO:0000259" key="1">
    <source>
        <dbReference type="Pfam" id="PF00144"/>
    </source>
</evidence>
<comment type="caution">
    <text evidence="2">The sequence shown here is derived from an EMBL/GenBank/DDBJ whole genome shotgun (WGS) entry which is preliminary data.</text>
</comment>
<dbReference type="Proteomes" id="UP000490386">
    <property type="component" value="Unassembled WGS sequence"/>
</dbReference>
<dbReference type="Pfam" id="PF00144">
    <property type="entry name" value="Beta-lactamase"/>
    <property type="match status" value="1"/>
</dbReference>
<gene>
    <name evidence="2" type="ORF">F8O03_17650</name>
</gene>
<accession>A0A7J5AXE0</accession>
<protein>
    <submittedName>
        <fullName evidence="2">Beta-lactamase family protein</fullName>
    </submittedName>
</protein>
<proteinExistence type="predicted"/>
<dbReference type="InterPro" id="IPR001466">
    <property type="entry name" value="Beta-lactam-related"/>
</dbReference>
<dbReference type="Gene3D" id="3.40.710.10">
    <property type="entry name" value="DD-peptidase/beta-lactamase superfamily"/>
    <property type="match status" value="1"/>
</dbReference>
<evidence type="ECO:0000313" key="2">
    <source>
        <dbReference type="EMBL" id="KAB1636079.1"/>
    </source>
</evidence>
<dbReference type="SUPFAM" id="SSF56601">
    <property type="entry name" value="beta-lactamase/transpeptidase-like"/>
    <property type="match status" value="1"/>
</dbReference>
<dbReference type="AlphaFoldDB" id="A0A7J5AXE0"/>
<dbReference type="OrthoDB" id="3422781at2"/>
<dbReference type="InterPro" id="IPR052907">
    <property type="entry name" value="Beta-lactamase/esterase"/>
</dbReference>
<sequence>MNTNMSDPRLDREIERSLELGETGISVTAYQNGRHLVSAWGGATAEGSDRPIHQDDLFGVFSVTKGATATLAAIMADRGWLDTGALVIDYWPEYGANGKESTRVRDLLSHRAGIPQMPEGVTPELLANWDWMVEKIADHSPQFPPGEQNAYHVLVWGWLVGEVIRRADPQGRDFATIMKDELLTPVGATDFYLGVPDSELDRVVPLSGGDAAFAVDEFNVMPEAVFPGSTVHNLRSMQQAVDPGAGARTTADSAARIFAMLANGGEIDGTRVLSRERTAALSAPRDGAHDPEQILPIPVWFGAHGFWLGGEPDISDPIVGEGTNTIYSPGAGGSIAWAELDSGLAVAICHNNMDAASAAAPGPGHPFTAIVDKIRSLATEKEHIND</sequence>
<dbReference type="RefSeq" id="WP_151425050.1">
    <property type="nucleotide sequence ID" value="NZ_WBJX01000008.1"/>
</dbReference>
<dbReference type="InterPro" id="IPR012338">
    <property type="entry name" value="Beta-lactam/transpept-like"/>
</dbReference>
<name>A0A7J5AXE0_9MICO</name>
<keyword evidence="3" id="KW-1185">Reference proteome</keyword>